<keyword evidence="2" id="KW-1185">Reference proteome</keyword>
<dbReference type="RefSeq" id="WP_311761609.1">
    <property type="nucleotide sequence ID" value="NZ_JAVRQI010000025.1"/>
</dbReference>
<gene>
    <name evidence="1" type="ORF">RM190_21875</name>
</gene>
<organism evidence="1 2">
    <name type="scientific">Paracoccus broussonetiae</name>
    <dbReference type="NCBI Taxonomy" id="3075834"/>
    <lineage>
        <taxon>Bacteria</taxon>
        <taxon>Pseudomonadati</taxon>
        <taxon>Pseudomonadota</taxon>
        <taxon>Alphaproteobacteria</taxon>
        <taxon>Rhodobacterales</taxon>
        <taxon>Paracoccaceae</taxon>
        <taxon>Paracoccus</taxon>
    </lineage>
</organism>
<comment type="caution">
    <text evidence="1">The sequence shown here is derived from an EMBL/GenBank/DDBJ whole genome shotgun (WGS) entry which is preliminary data.</text>
</comment>
<proteinExistence type="predicted"/>
<dbReference type="InterPro" id="IPR046184">
    <property type="entry name" value="DUF6212"/>
</dbReference>
<dbReference type="EMBL" id="JAVRQI010000025">
    <property type="protein sequence ID" value="MDT1064524.1"/>
    <property type="molecule type" value="Genomic_DNA"/>
</dbReference>
<reference evidence="2" key="1">
    <citation type="submission" date="2023-07" db="EMBL/GenBank/DDBJ databases">
        <title>Characterization of two Paracoccaceae strains isolated from Phycosphere and proposal of Xinfangfangia lacusdiani sp. nov.</title>
        <authorList>
            <person name="Deng Y."/>
            <person name="Zhang Y.Q."/>
        </authorList>
    </citation>
    <scope>NUCLEOTIDE SEQUENCE [LARGE SCALE GENOMIC DNA]</scope>
    <source>
        <strain evidence="2">CPCC 101403</strain>
    </source>
</reference>
<sequence>MTTLIVDARVQDIARRLLPESVEIEVLDQTERRFPADQLIEGDVLGAVSLAGQKKALKAALSDGPFSKVAVFELDPGEPRTFSESVISLLLGELNSARREIGEARLAAARLRTESMGTTARLREIETLLYTLGNPQLVNALSWQPTGQMLHLSAGQSLSQFLPVNAVGLTAVDLWFPGVVMPMIDAFSVMLEDASGAIYPMQAAQPDMGLETGWLRFTLPEPVEGVGRNCKLHIEMTDDSSLTLGLSQPVPDPDFRATGAGGPLADEALALRAWQSLGAVRLPSCSPKISGSQAVSIAESKFVPASSLPAPEIFARPLQAADHVSTAHWENENAILVHPSRKGPVCAILRDIDLAGLSHVSALVTVGHARAPSLNFAIGVAPHGAVDEDGYWQRRLGPWVSGLPAQGWAQAHCIPVEPITGRADLLLAVSLAADVPNDLSWGLFRGFRVSRGASEEEERG</sequence>
<dbReference type="Proteomes" id="UP001251085">
    <property type="component" value="Unassembled WGS sequence"/>
</dbReference>
<dbReference type="Pfam" id="PF19717">
    <property type="entry name" value="DUF6212"/>
    <property type="match status" value="1"/>
</dbReference>
<name>A0ABU3EJW8_9RHOB</name>
<protein>
    <submittedName>
        <fullName evidence="1">DUF6212 domain-containing protein</fullName>
    </submittedName>
</protein>
<accession>A0ABU3EJW8</accession>
<evidence type="ECO:0000313" key="2">
    <source>
        <dbReference type="Proteomes" id="UP001251085"/>
    </source>
</evidence>
<evidence type="ECO:0000313" key="1">
    <source>
        <dbReference type="EMBL" id="MDT1064524.1"/>
    </source>
</evidence>